<keyword evidence="6" id="KW-1185">Reference proteome</keyword>
<feature type="domain" description="ILCR1 Ig-like" evidence="4">
    <location>
        <begin position="246"/>
        <end position="348"/>
    </location>
</feature>
<feature type="chain" id="PRO_5040301111" description="ILCR1 Ig-like domain-containing protein" evidence="3">
    <location>
        <begin position="30"/>
        <end position="568"/>
    </location>
</feature>
<keyword evidence="3" id="KW-0732">Signal</keyword>
<accession>A0A9Q1HJ80</accession>
<keyword evidence="2" id="KW-0472">Membrane</keyword>
<dbReference type="AlphaFoldDB" id="A0A9Q1HJ80"/>
<dbReference type="Proteomes" id="UP001152320">
    <property type="component" value="Chromosome 2"/>
</dbReference>
<feature type="region of interest" description="Disordered" evidence="1">
    <location>
        <begin position="363"/>
        <end position="392"/>
    </location>
</feature>
<evidence type="ECO:0000313" key="5">
    <source>
        <dbReference type="EMBL" id="KAJ8047011.1"/>
    </source>
</evidence>
<protein>
    <recommendedName>
        <fullName evidence="4">ILCR1 Ig-like domain-containing protein</fullName>
    </recommendedName>
</protein>
<evidence type="ECO:0000256" key="1">
    <source>
        <dbReference type="SAM" id="MobiDB-lite"/>
    </source>
</evidence>
<dbReference type="InterPro" id="IPR057066">
    <property type="entry name" value="Ig_ILCR1"/>
</dbReference>
<feature type="signal peptide" evidence="3">
    <location>
        <begin position="1"/>
        <end position="29"/>
    </location>
</feature>
<evidence type="ECO:0000256" key="2">
    <source>
        <dbReference type="SAM" id="Phobius"/>
    </source>
</evidence>
<evidence type="ECO:0000313" key="6">
    <source>
        <dbReference type="Proteomes" id="UP001152320"/>
    </source>
</evidence>
<feature type="transmembrane region" description="Helical" evidence="2">
    <location>
        <begin position="397"/>
        <end position="419"/>
    </location>
</feature>
<keyword evidence="2" id="KW-0812">Transmembrane</keyword>
<reference evidence="5" key="1">
    <citation type="submission" date="2021-10" db="EMBL/GenBank/DDBJ databases">
        <title>Tropical sea cucumber genome reveals ecological adaptation and Cuvierian tubules defense mechanism.</title>
        <authorList>
            <person name="Chen T."/>
        </authorList>
    </citation>
    <scope>NUCLEOTIDE SEQUENCE</scope>
    <source>
        <strain evidence="5">Nanhai2018</strain>
        <tissue evidence="5">Muscle</tissue>
    </source>
</reference>
<keyword evidence="2" id="KW-1133">Transmembrane helix</keyword>
<dbReference type="EMBL" id="JAIZAY010000002">
    <property type="protein sequence ID" value="KAJ8047011.1"/>
    <property type="molecule type" value="Genomic_DNA"/>
</dbReference>
<gene>
    <name evidence="5" type="ORF">HOLleu_05881</name>
</gene>
<sequence length="568" mass="64470">MNTRVTKMNDRGVLFVLLVVLLIAHLTDSRCCHFEHLDQCDVFQKGGKSVCSRSIVSGSDVGNISEHAFLRTDVISESSVIELHDVEFSMWFPDACVLCVSDECPEVHDNCFEWGYHGKHFLFLKLSFSLSGWQNVTQVIFEITDTDLEQTTYHIIDVENLSGEATSLDKKDIYYTPINFLWKPDTHAILTMLPDESYMISAYLPGQSHNLMVDTITVRAPDCFKLVEEGLIDSFFCDTTRSISYWLSEVFVNELEDTVNVTFKVDTEIEKFPNYTVTLLDLEDDSVVQFVTLENGKEYRQFNLNEGYFVMNYVFNQIPVGSYFVTVQANVNSSICQNESYWGHNPCRIAYSRNFTIVISPSEEPPQEWTKKSDPTQNPHQPPTTPEVPPEKKKVPLIGKVVVILFVIIVCLLFTIIGFKCLKRIWEFGKGEDAGDLRTVHPEDSICGVVHNPLKTPVNMHNGQIQRLLDDIHWMRAETDTSAGDPPPSEVLSLDETTVTDGCEFGEYRQRQFLWKQPLLTPLEAQITNSRQADVYHPLIQDMSSLDQNSNEIQNGVISRGQEPAGGS</sequence>
<organism evidence="5 6">
    <name type="scientific">Holothuria leucospilota</name>
    <name type="common">Black long sea cucumber</name>
    <name type="synonym">Mertensiothuria leucospilota</name>
    <dbReference type="NCBI Taxonomy" id="206669"/>
    <lineage>
        <taxon>Eukaryota</taxon>
        <taxon>Metazoa</taxon>
        <taxon>Echinodermata</taxon>
        <taxon>Eleutherozoa</taxon>
        <taxon>Echinozoa</taxon>
        <taxon>Holothuroidea</taxon>
        <taxon>Aspidochirotacea</taxon>
        <taxon>Aspidochirotida</taxon>
        <taxon>Holothuriidae</taxon>
        <taxon>Holothuria</taxon>
    </lineage>
</organism>
<proteinExistence type="predicted"/>
<dbReference type="Pfam" id="PF23608">
    <property type="entry name" value="Ig_ILCR1"/>
    <property type="match status" value="1"/>
</dbReference>
<name>A0A9Q1HJ80_HOLLE</name>
<comment type="caution">
    <text evidence="5">The sequence shown here is derived from an EMBL/GenBank/DDBJ whole genome shotgun (WGS) entry which is preliminary data.</text>
</comment>
<evidence type="ECO:0000259" key="4">
    <source>
        <dbReference type="Pfam" id="PF23608"/>
    </source>
</evidence>
<evidence type="ECO:0000256" key="3">
    <source>
        <dbReference type="SAM" id="SignalP"/>
    </source>
</evidence>